<organism evidence="1 2">
    <name type="scientific">Pseudomonas syringae pv. cilantro</name>
    <dbReference type="NCBI Taxonomy" id="81035"/>
    <lineage>
        <taxon>Bacteria</taxon>
        <taxon>Pseudomonadati</taxon>
        <taxon>Pseudomonadota</taxon>
        <taxon>Gammaproteobacteria</taxon>
        <taxon>Pseudomonadales</taxon>
        <taxon>Pseudomonadaceae</taxon>
        <taxon>Pseudomonas</taxon>
        <taxon>Pseudomonas syringae</taxon>
    </lineage>
</organism>
<sequence length="51" mass="5960">MIVLNKFDRSANDLFECLLIKAFKEKTAIIAEGFRFEYDDVWNGEACCIHM</sequence>
<dbReference type="Proteomes" id="UP000037891">
    <property type="component" value="Unassembled WGS sequence"/>
</dbReference>
<gene>
    <name evidence="1" type="ORF">ABJ99_4371</name>
</gene>
<dbReference type="EMBL" id="LGLN01000064">
    <property type="protein sequence ID" value="KPC28517.1"/>
    <property type="molecule type" value="Genomic_DNA"/>
</dbReference>
<evidence type="ECO:0000313" key="1">
    <source>
        <dbReference type="EMBL" id="KPC28517.1"/>
    </source>
</evidence>
<comment type="caution">
    <text evidence="1">The sequence shown here is derived from an EMBL/GenBank/DDBJ whole genome shotgun (WGS) entry which is preliminary data.</text>
</comment>
<name>A0A0N0GEN8_PSESX</name>
<evidence type="ECO:0000313" key="2">
    <source>
        <dbReference type="Proteomes" id="UP000037891"/>
    </source>
</evidence>
<reference evidence="1 2" key="2">
    <citation type="submission" date="2015-10" db="EMBL/GenBank/DDBJ databases">
        <title>Comparative genomics and high-throughput reverse genetic screens identify a new phytobacterial MAMP and an Arabidopsis receptor required for immune elicitation.</title>
        <authorList>
            <person name="Mott G.A."/>
            <person name="Thakur S."/>
            <person name="Wang P.W."/>
            <person name="Desveaux D."/>
            <person name="Guttman D.S."/>
        </authorList>
    </citation>
    <scope>NUCLEOTIDE SEQUENCE [LARGE SCALE GENOMIC DNA]</scope>
    <source>
        <strain evidence="1 2">0788_9</strain>
    </source>
</reference>
<accession>A0A0N0GEN8</accession>
<dbReference type="AlphaFoldDB" id="A0A0N0GEN8"/>
<reference evidence="1 2" key="1">
    <citation type="submission" date="2015-07" db="EMBL/GenBank/DDBJ databases">
        <authorList>
            <person name="Noorani M."/>
        </authorList>
    </citation>
    <scope>NUCLEOTIDE SEQUENCE [LARGE SCALE GENOMIC DNA]</scope>
    <source>
        <strain evidence="1 2">0788_9</strain>
    </source>
</reference>
<protein>
    <submittedName>
        <fullName evidence="1">Uncharacterized protein</fullName>
    </submittedName>
</protein>
<proteinExistence type="predicted"/>